<sequence length="84" mass="8868">MILYAAPLDRSIWSRSCCLLRKRALASSDLASLAWVAGRIPDLTMIGDTAPRAANAPPLATSGSSATAGGAVDRNWAFQRGSRH</sequence>
<reference evidence="2" key="2">
    <citation type="journal article" name="Front. Microbiol.">
        <title>Degradative Capacity of Two Strains of Rhodonia placenta: From Phenotype to Genotype.</title>
        <authorList>
            <person name="Kolle M."/>
            <person name="Horta M.A.C."/>
            <person name="Nowrousian M."/>
            <person name="Ohm R.A."/>
            <person name="Benz J.P."/>
            <person name="Pilgard A."/>
        </authorList>
    </citation>
    <scope>NUCLEOTIDE SEQUENCE</scope>
    <source>
        <strain evidence="2">FPRL280</strain>
    </source>
</reference>
<reference evidence="2" key="1">
    <citation type="submission" date="2020-11" db="EMBL/GenBank/DDBJ databases">
        <authorList>
            <person name="Koelle M."/>
            <person name="Horta M.A.C."/>
            <person name="Nowrousian M."/>
            <person name="Ohm R.A."/>
            <person name="Benz P."/>
            <person name="Pilgard A."/>
        </authorList>
    </citation>
    <scope>NUCLEOTIDE SEQUENCE</scope>
    <source>
        <strain evidence="2">FPRL280</strain>
    </source>
</reference>
<dbReference type="AlphaFoldDB" id="A0A8H7NS94"/>
<organism evidence="2 3">
    <name type="scientific">Rhodonia placenta</name>
    <dbReference type="NCBI Taxonomy" id="104341"/>
    <lineage>
        <taxon>Eukaryota</taxon>
        <taxon>Fungi</taxon>
        <taxon>Dikarya</taxon>
        <taxon>Basidiomycota</taxon>
        <taxon>Agaricomycotina</taxon>
        <taxon>Agaricomycetes</taxon>
        <taxon>Polyporales</taxon>
        <taxon>Adustoporiaceae</taxon>
        <taxon>Rhodonia</taxon>
    </lineage>
</organism>
<feature type="region of interest" description="Disordered" evidence="1">
    <location>
        <begin position="54"/>
        <end position="84"/>
    </location>
</feature>
<protein>
    <submittedName>
        <fullName evidence="2">Uncharacterized protein</fullName>
    </submittedName>
</protein>
<evidence type="ECO:0000256" key="1">
    <source>
        <dbReference type="SAM" id="MobiDB-lite"/>
    </source>
</evidence>
<dbReference type="EMBL" id="JADOXO010000933">
    <property type="protein sequence ID" value="KAF9799263.1"/>
    <property type="molecule type" value="Genomic_DNA"/>
</dbReference>
<dbReference type="Proteomes" id="UP000639403">
    <property type="component" value="Unassembled WGS sequence"/>
</dbReference>
<accession>A0A8H7NS94</accession>
<name>A0A8H7NS94_9APHY</name>
<evidence type="ECO:0000313" key="3">
    <source>
        <dbReference type="Proteomes" id="UP000639403"/>
    </source>
</evidence>
<proteinExistence type="predicted"/>
<evidence type="ECO:0000313" key="2">
    <source>
        <dbReference type="EMBL" id="KAF9799263.1"/>
    </source>
</evidence>
<feature type="compositionally biased region" description="Low complexity" evidence="1">
    <location>
        <begin position="60"/>
        <end position="71"/>
    </location>
</feature>
<gene>
    <name evidence="2" type="ORF">IEO21_10603</name>
</gene>
<comment type="caution">
    <text evidence="2">The sequence shown here is derived from an EMBL/GenBank/DDBJ whole genome shotgun (WGS) entry which is preliminary data.</text>
</comment>